<dbReference type="Pfam" id="PF00226">
    <property type="entry name" value="DnaJ"/>
    <property type="match status" value="1"/>
</dbReference>
<dbReference type="InterPro" id="IPR001623">
    <property type="entry name" value="DnaJ_domain"/>
</dbReference>
<evidence type="ECO:0000313" key="3">
    <source>
        <dbReference type="EMBL" id="ATX81718.1"/>
    </source>
</evidence>
<dbReference type="Pfam" id="PF05099">
    <property type="entry name" value="TerB"/>
    <property type="match status" value="1"/>
</dbReference>
<name>A0A2K8L314_9PROT</name>
<reference evidence="3 4" key="1">
    <citation type="submission" date="2016-12" db="EMBL/GenBank/DDBJ databases">
        <title>Isolation and genomic insights into novel planktonic Zetaproteobacteria from stratified waters of the Chesapeake Bay.</title>
        <authorList>
            <person name="McAllister S.M."/>
            <person name="Kato S."/>
            <person name="Chan C.S."/>
            <person name="Chiu B.K."/>
            <person name="Field E.K."/>
        </authorList>
    </citation>
    <scope>NUCLEOTIDE SEQUENCE [LARGE SCALE GENOMIC DNA]</scope>
    <source>
        <strain evidence="3 4">CP-8</strain>
    </source>
</reference>
<evidence type="ECO:0000313" key="4">
    <source>
        <dbReference type="Proteomes" id="UP000231637"/>
    </source>
</evidence>
<dbReference type="Gene3D" id="1.10.287.110">
    <property type="entry name" value="DnaJ domain"/>
    <property type="match status" value="1"/>
</dbReference>
<dbReference type="Proteomes" id="UP000231637">
    <property type="component" value="Chromosome"/>
</dbReference>
<dbReference type="EMBL" id="CP018800">
    <property type="protein sequence ID" value="ATX81718.1"/>
    <property type="molecule type" value="Genomic_DNA"/>
</dbReference>
<evidence type="ECO:0000256" key="1">
    <source>
        <dbReference type="SAM" id="Phobius"/>
    </source>
</evidence>
<dbReference type="InterPro" id="IPR007791">
    <property type="entry name" value="DjlA_N"/>
</dbReference>
<evidence type="ECO:0000259" key="2">
    <source>
        <dbReference type="PROSITE" id="PS50076"/>
    </source>
</evidence>
<feature type="transmembrane region" description="Helical" evidence="1">
    <location>
        <begin position="6"/>
        <end position="31"/>
    </location>
</feature>
<gene>
    <name evidence="3" type="ORF">Ga0123462_0849</name>
</gene>
<dbReference type="CDD" id="cd06257">
    <property type="entry name" value="DnaJ"/>
    <property type="match status" value="1"/>
</dbReference>
<keyword evidence="1" id="KW-1133">Transmembrane helix</keyword>
<protein>
    <submittedName>
        <fullName evidence="3">DnaJ like chaperone protein</fullName>
    </submittedName>
</protein>
<feature type="domain" description="J" evidence="2">
    <location>
        <begin position="189"/>
        <end position="253"/>
    </location>
</feature>
<keyword evidence="1" id="KW-0472">Membrane</keyword>
<dbReference type="SMART" id="SM00271">
    <property type="entry name" value="DnaJ"/>
    <property type="match status" value="1"/>
</dbReference>
<dbReference type="RefSeq" id="WP_100265146.1">
    <property type="nucleotide sequence ID" value="NZ_CP018800.1"/>
</dbReference>
<dbReference type="Gene3D" id="1.10.3680.10">
    <property type="entry name" value="TerB-like"/>
    <property type="match status" value="1"/>
</dbReference>
<dbReference type="CDD" id="cd07316">
    <property type="entry name" value="terB_like_DjlA"/>
    <property type="match status" value="1"/>
</dbReference>
<dbReference type="PROSITE" id="PS50076">
    <property type="entry name" value="DNAJ_2"/>
    <property type="match status" value="1"/>
</dbReference>
<sequence length="253" mass="28170">MSRWLFFGAIIGLFIGGWIGAIFGGFLGAVISNGINSAAKENGSPFDANSGGSSSNLVFYQIVFSMLAKMAKADGSISAKEAEHINNLATHELQMDLDTKKVAKQAFNSALKDDNTIYDYAKKLKQLTASRELLELVYRFLFTVAYADKTTHPDEIEILKNIPPYLGLPSSSYDVLREEFEGVSIELSQAYELIGCKPDDTDAAVKKAWRNRCNEYHPDKLMSKNLPDAFMKFAHEQMHQINQAYETIMASRS</sequence>
<dbReference type="OrthoDB" id="9782583at2"/>
<dbReference type="InterPro" id="IPR036869">
    <property type="entry name" value="J_dom_sf"/>
</dbReference>
<dbReference type="SUPFAM" id="SSF46565">
    <property type="entry name" value="Chaperone J-domain"/>
    <property type="match status" value="1"/>
</dbReference>
<proteinExistence type="predicted"/>
<dbReference type="KEGG" id="mfn:Ga0123462_0849"/>
<organism evidence="3 4">
    <name type="scientific">Mariprofundus ferrinatatus</name>
    <dbReference type="NCBI Taxonomy" id="1921087"/>
    <lineage>
        <taxon>Bacteria</taxon>
        <taxon>Pseudomonadati</taxon>
        <taxon>Pseudomonadota</taxon>
        <taxon>Candidatius Mariprofundia</taxon>
        <taxon>Mariprofundales</taxon>
        <taxon>Mariprofundaceae</taxon>
        <taxon>Mariprofundus</taxon>
    </lineage>
</organism>
<keyword evidence="1" id="KW-0812">Transmembrane</keyword>
<accession>A0A2K8L314</accession>
<dbReference type="PRINTS" id="PR00625">
    <property type="entry name" value="JDOMAIN"/>
</dbReference>
<dbReference type="SUPFAM" id="SSF158682">
    <property type="entry name" value="TerB-like"/>
    <property type="match status" value="1"/>
</dbReference>
<dbReference type="InterPro" id="IPR029024">
    <property type="entry name" value="TerB-like"/>
</dbReference>
<dbReference type="AlphaFoldDB" id="A0A2K8L314"/>
<keyword evidence="4" id="KW-1185">Reference proteome</keyword>